<name>A0A9X2E340_9NOCA</name>
<accession>A0A9X2E340</accession>
<evidence type="ECO:0000313" key="1">
    <source>
        <dbReference type="EMBL" id="MCM6773252.1"/>
    </source>
</evidence>
<protein>
    <submittedName>
        <fullName evidence="1">DUF5988 family protein</fullName>
    </submittedName>
</protein>
<organism evidence="1 2">
    <name type="scientific">Nocardia pulmonis</name>
    <dbReference type="NCBI Taxonomy" id="2951408"/>
    <lineage>
        <taxon>Bacteria</taxon>
        <taxon>Bacillati</taxon>
        <taxon>Actinomycetota</taxon>
        <taxon>Actinomycetes</taxon>
        <taxon>Mycobacteriales</taxon>
        <taxon>Nocardiaceae</taxon>
        <taxon>Nocardia</taxon>
    </lineage>
</organism>
<reference evidence="1" key="1">
    <citation type="submission" date="2022-06" db="EMBL/GenBank/DDBJ databases">
        <title>Novel species in genus nocardia.</title>
        <authorList>
            <person name="Li F."/>
        </authorList>
    </citation>
    <scope>NUCLEOTIDE SEQUENCE</scope>
    <source>
        <strain evidence="1">CDC141</strain>
    </source>
</reference>
<comment type="caution">
    <text evidence="1">The sequence shown here is derived from an EMBL/GenBank/DDBJ whole genome shotgun (WGS) entry which is preliminary data.</text>
</comment>
<proteinExistence type="predicted"/>
<gene>
    <name evidence="1" type="ORF">NDR86_07190</name>
</gene>
<dbReference type="RefSeq" id="WP_251910299.1">
    <property type="nucleotide sequence ID" value="NZ_JAMRXG010000003.1"/>
</dbReference>
<dbReference type="AlphaFoldDB" id="A0A9X2E340"/>
<keyword evidence="2" id="KW-1185">Reference proteome</keyword>
<dbReference type="InterPro" id="IPR046030">
    <property type="entry name" value="DUF5988"/>
</dbReference>
<evidence type="ECO:0000313" key="2">
    <source>
        <dbReference type="Proteomes" id="UP001139157"/>
    </source>
</evidence>
<sequence length="67" mass="7467">MTAAKAYLEGGPAALPERIVPITHPGIEVKIQYRGGYEHFTATPRHADTEEGRLPVFQWSYRTAIAE</sequence>
<dbReference type="Pfam" id="PF19450">
    <property type="entry name" value="DUF5988"/>
    <property type="match status" value="1"/>
</dbReference>
<dbReference type="Proteomes" id="UP001139157">
    <property type="component" value="Unassembled WGS sequence"/>
</dbReference>
<dbReference type="EMBL" id="JAMRXG010000003">
    <property type="protein sequence ID" value="MCM6773252.1"/>
    <property type="molecule type" value="Genomic_DNA"/>
</dbReference>